<feature type="domain" description="HTH cro/C1-type" evidence="2">
    <location>
        <begin position="30"/>
        <end position="84"/>
    </location>
</feature>
<dbReference type="SMART" id="SM00530">
    <property type="entry name" value="HTH_XRE"/>
    <property type="match status" value="1"/>
</dbReference>
<evidence type="ECO:0000256" key="1">
    <source>
        <dbReference type="ARBA" id="ARBA00023125"/>
    </source>
</evidence>
<proteinExistence type="predicted"/>
<gene>
    <name evidence="3" type="ORF">EZ456_07520</name>
</gene>
<dbReference type="InterPro" id="IPR001387">
    <property type="entry name" value="Cro/C1-type_HTH"/>
</dbReference>
<dbReference type="CDD" id="cd00093">
    <property type="entry name" value="HTH_XRE"/>
    <property type="match status" value="1"/>
</dbReference>
<evidence type="ECO:0000259" key="2">
    <source>
        <dbReference type="PROSITE" id="PS50943"/>
    </source>
</evidence>
<keyword evidence="4" id="KW-1185">Reference proteome</keyword>
<dbReference type="Gene3D" id="1.10.260.40">
    <property type="entry name" value="lambda repressor-like DNA-binding domains"/>
    <property type="match status" value="1"/>
</dbReference>
<dbReference type="OrthoDB" id="959646at2"/>
<evidence type="ECO:0000313" key="3">
    <source>
        <dbReference type="EMBL" id="TCD27788.1"/>
    </source>
</evidence>
<dbReference type="PANTHER" id="PTHR46558:SF11">
    <property type="entry name" value="HTH-TYPE TRANSCRIPTIONAL REGULATOR XRE"/>
    <property type="match status" value="1"/>
</dbReference>
<reference evidence="3 4" key="1">
    <citation type="submission" date="2019-02" db="EMBL/GenBank/DDBJ databases">
        <title>Pedobacter sp. RP-3-21 sp. nov., isolated from Arctic soil.</title>
        <authorList>
            <person name="Dahal R.H."/>
        </authorList>
    </citation>
    <scope>NUCLEOTIDE SEQUENCE [LARGE SCALE GENOMIC DNA]</scope>
    <source>
        <strain evidence="3 4">RP-3-21</strain>
    </source>
</reference>
<sequence>MFKKNRTLAPNNNVNTLTRSELKLVSAENIRKFRDEKCYTQSYIASQLGIGQSAYQKIESGDVKISMERLIQIANILGKPIDAFIPENNNQSENVKTVQKIQIAKTEYDLIHKIIIQQEKRIEELEIKLAKRDDEIEKLKKPIEIS</sequence>
<dbReference type="Pfam" id="PF01381">
    <property type="entry name" value="HTH_3"/>
    <property type="match status" value="1"/>
</dbReference>
<dbReference type="EMBL" id="SJSO01000005">
    <property type="protein sequence ID" value="TCD27788.1"/>
    <property type="molecule type" value="Genomic_DNA"/>
</dbReference>
<protein>
    <submittedName>
        <fullName evidence="3">XRE family transcriptional regulator</fullName>
    </submittedName>
</protein>
<comment type="caution">
    <text evidence="3">The sequence shown here is derived from an EMBL/GenBank/DDBJ whole genome shotgun (WGS) entry which is preliminary data.</text>
</comment>
<dbReference type="Proteomes" id="UP000293925">
    <property type="component" value="Unassembled WGS sequence"/>
</dbReference>
<organism evidence="3 4">
    <name type="scientific">Pedobacter psychrodurus</name>
    <dbReference type="NCBI Taxonomy" id="2530456"/>
    <lineage>
        <taxon>Bacteria</taxon>
        <taxon>Pseudomonadati</taxon>
        <taxon>Bacteroidota</taxon>
        <taxon>Sphingobacteriia</taxon>
        <taxon>Sphingobacteriales</taxon>
        <taxon>Sphingobacteriaceae</taxon>
        <taxon>Pedobacter</taxon>
    </lineage>
</organism>
<dbReference type="SUPFAM" id="SSF47413">
    <property type="entry name" value="lambda repressor-like DNA-binding domains"/>
    <property type="match status" value="1"/>
</dbReference>
<dbReference type="PROSITE" id="PS50943">
    <property type="entry name" value="HTH_CROC1"/>
    <property type="match status" value="1"/>
</dbReference>
<dbReference type="RefSeq" id="WP_131528821.1">
    <property type="nucleotide sequence ID" value="NZ_SJSO01000005.1"/>
</dbReference>
<dbReference type="InterPro" id="IPR010982">
    <property type="entry name" value="Lambda_DNA-bd_dom_sf"/>
</dbReference>
<accession>A0A4R0PZA8</accession>
<dbReference type="PANTHER" id="PTHR46558">
    <property type="entry name" value="TRACRIPTIONAL REGULATORY PROTEIN-RELATED-RELATED"/>
    <property type="match status" value="1"/>
</dbReference>
<dbReference type="AlphaFoldDB" id="A0A4R0PZA8"/>
<keyword evidence="1" id="KW-0238">DNA-binding</keyword>
<dbReference type="GO" id="GO:0003677">
    <property type="term" value="F:DNA binding"/>
    <property type="evidence" value="ECO:0007669"/>
    <property type="project" value="UniProtKB-KW"/>
</dbReference>
<name>A0A4R0PZA8_9SPHI</name>
<evidence type="ECO:0000313" key="4">
    <source>
        <dbReference type="Proteomes" id="UP000293925"/>
    </source>
</evidence>